<dbReference type="EMBL" id="LHQS01000001">
    <property type="protein sequence ID" value="RXE57470.1"/>
    <property type="molecule type" value="Genomic_DNA"/>
</dbReference>
<dbReference type="Proteomes" id="UP000290932">
    <property type="component" value="Unassembled WGS sequence"/>
</dbReference>
<dbReference type="AlphaFoldDB" id="A0A498H6R3"/>
<name>A0A498H6R3_9EURY</name>
<comment type="caution">
    <text evidence="1">The sequence shown here is derived from an EMBL/GenBank/DDBJ whole genome shotgun (WGS) entry which is preliminary data.</text>
</comment>
<reference evidence="1 2" key="1">
    <citation type="journal article" date="2015" name="Int. J. Syst. Evol. Microbiol.">
        <title>Methanoculleus taiwanensis sp. nov., a methanogen isolated from deep marine sediment at the deformation front area near Taiwan.</title>
        <authorList>
            <person name="Weng C.Y."/>
            <person name="Chen S.C."/>
            <person name="Lai M.C."/>
            <person name="Wu S.Y."/>
            <person name="Lin S."/>
            <person name="Yang T.F."/>
            <person name="Chen P.C."/>
        </authorList>
    </citation>
    <scope>NUCLEOTIDE SEQUENCE [LARGE SCALE GENOMIC DNA]</scope>
    <source>
        <strain evidence="1 2">CYW4</strain>
    </source>
</reference>
<protein>
    <submittedName>
        <fullName evidence="1">Uncharacterized protein</fullName>
    </submittedName>
</protein>
<keyword evidence="2" id="KW-1185">Reference proteome</keyword>
<accession>A0A498H6R3</accession>
<gene>
    <name evidence="1" type="ORF">ABH15_03805</name>
</gene>
<proteinExistence type="predicted"/>
<sequence length="150" mass="17189">MNATEFLEIEKRLSGRNFACRMKITGERFIASIEEEHLPLFNDPAFRPPSSRWCPFLRPVAGTDEYICTVHTSRPQICRGFTCCTIRIYGSDGRAVGSVKGRRSLSTADAALKDCWENHISSIVTDEEKTWKEQVRAALREHGYRVEIYE</sequence>
<evidence type="ECO:0000313" key="2">
    <source>
        <dbReference type="Proteomes" id="UP000290932"/>
    </source>
</evidence>
<organism evidence="1 2">
    <name type="scientific">Methanoculleus taiwanensis</name>
    <dbReference type="NCBI Taxonomy" id="1550565"/>
    <lineage>
        <taxon>Archaea</taxon>
        <taxon>Methanobacteriati</taxon>
        <taxon>Methanobacteriota</taxon>
        <taxon>Stenosarchaea group</taxon>
        <taxon>Methanomicrobia</taxon>
        <taxon>Methanomicrobiales</taxon>
        <taxon>Methanomicrobiaceae</taxon>
        <taxon>Methanoculleus</taxon>
    </lineage>
</organism>
<evidence type="ECO:0000313" key="1">
    <source>
        <dbReference type="EMBL" id="RXE57470.1"/>
    </source>
</evidence>